<evidence type="ECO:0000313" key="3">
    <source>
        <dbReference type="Proteomes" id="UP000606115"/>
    </source>
</evidence>
<dbReference type="EMBL" id="BMKX01000012">
    <property type="protein sequence ID" value="GGJ72855.1"/>
    <property type="molecule type" value="Genomic_DNA"/>
</dbReference>
<feature type="region of interest" description="Disordered" evidence="1">
    <location>
        <begin position="284"/>
        <end position="309"/>
    </location>
</feature>
<protein>
    <submittedName>
        <fullName evidence="2">Uncharacterized protein</fullName>
    </submittedName>
</protein>
<evidence type="ECO:0000313" key="2">
    <source>
        <dbReference type="EMBL" id="GGJ72855.1"/>
    </source>
</evidence>
<keyword evidence="3" id="KW-1185">Reference proteome</keyword>
<proteinExistence type="predicted"/>
<reference evidence="3" key="1">
    <citation type="journal article" date="2019" name="Int. J. Syst. Evol. Microbiol.">
        <title>The Global Catalogue of Microorganisms (GCM) 10K type strain sequencing project: providing services to taxonomists for standard genome sequencing and annotation.</title>
        <authorList>
            <consortium name="The Broad Institute Genomics Platform"/>
            <consortium name="The Broad Institute Genome Sequencing Center for Infectious Disease"/>
            <person name="Wu L."/>
            <person name="Ma J."/>
        </authorList>
    </citation>
    <scope>NUCLEOTIDE SEQUENCE [LARGE SCALE GENOMIC DNA]</scope>
    <source>
        <strain evidence="3">CGMCC 1.3685</strain>
    </source>
</reference>
<gene>
    <name evidence="2" type="ORF">GCM10007173_34840</name>
</gene>
<feature type="region of interest" description="Disordered" evidence="1">
    <location>
        <begin position="1"/>
        <end position="25"/>
    </location>
</feature>
<comment type="caution">
    <text evidence="2">The sequence shown here is derived from an EMBL/GenBank/DDBJ whole genome shotgun (WGS) entry which is preliminary data.</text>
</comment>
<name>A0ABQ2DXH0_9MICC</name>
<evidence type="ECO:0000256" key="1">
    <source>
        <dbReference type="SAM" id="MobiDB-lite"/>
    </source>
</evidence>
<organism evidence="2 3">
    <name type="scientific">Glutamicibacter ardleyensis</name>
    <dbReference type="NCBI Taxonomy" id="225894"/>
    <lineage>
        <taxon>Bacteria</taxon>
        <taxon>Bacillati</taxon>
        <taxon>Actinomycetota</taxon>
        <taxon>Actinomycetes</taxon>
        <taxon>Micrococcales</taxon>
        <taxon>Micrococcaceae</taxon>
        <taxon>Glutamicibacter</taxon>
    </lineage>
</organism>
<sequence>MTNPDFTGKTTPTPTPTTPTTEKRIPMRNYTINASTGEGTLPGYNYNLPRILRNISRALNKHNLDAPQVLLNGLIATVTDAKKRASELGAENHGQHLDNAAQAVINGEDPEEHLMRYVAWGQTYHALPQRIEELSRSNFIQAVNDNADNITRQIGDKLFFPALAELSKLIQAHPGKQWNIDIAVNAEDYQHAETIKKHAYIAETLHAACELRGMLYNEETFTDSAAYMTLPGFVGTIRTDSLQWWATVLGQGHSLWFPTATDWHKATHGQEYTEHREAEAKALAELNSEAEAEKPEPYQPDRAVSRSAY</sequence>
<accession>A0ABQ2DXH0</accession>
<dbReference type="Proteomes" id="UP000606115">
    <property type="component" value="Unassembled WGS sequence"/>
</dbReference>
<dbReference type="GeneID" id="303305821"/>
<dbReference type="RefSeq" id="WP_188687335.1">
    <property type="nucleotide sequence ID" value="NZ_BMKX01000012.1"/>
</dbReference>